<name>A0ABW7B8S5_9ACTN</name>
<dbReference type="EMBL" id="JBICYV010000012">
    <property type="protein sequence ID" value="MFG3013590.1"/>
    <property type="molecule type" value="Genomic_DNA"/>
</dbReference>
<dbReference type="Proteomes" id="UP001604267">
    <property type="component" value="Unassembled WGS sequence"/>
</dbReference>
<gene>
    <name evidence="1" type="ORF">ACGFZB_24640</name>
</gene>
<protein>
    <recommendedName>
        <fullName evidence="3">FXSXX-COOH protein</fullName>
    </recommendedName>
</protein>
<comment type="caution">
    <text evidence="1">The sequence shown here is derived from an EMBL/GenBank/DDBJ whole genome shotgun (WGS) entry which is preliminary data.</text>
</comment>
<evidence type="ECO:0000313" key="1">
    <source>
        <dbReference type="EMBL" id="MFG3013590.1"/>
    </source>
</evidence>
<evidence type="ECO:0008006" key="3">
    <source>
        <dbReference type="Google" id="ProtNLM"/>
    </source>
</evidence>
<accession>A0ABW7B8S5</accession>
<reference evidence="1 2" key="1">
    <citation type="submission" date="2024-10" db="EMBL/GenBank/DDBJ databases">
        <title>The Natural Products Discovery Center: Release of the First 8490 Sequenced Strains for Exploring Actinobacteria Biosynthetic Diversity.</title>
        <authorList>
            <person name="Kalkreuter E."/>
            <person name="Kautsar S.A."/>
            <person name="Yang D."/>
            <person name="Bader C.D."/>
            <person name="Teijaro C.N."/>
            <person name="Fluegel L."/>
            <person name="Davis C.M."/>
            <person name="Simpson J.R."/>
            <person name="Lauterbach L."/>
            <person name="Steele A.D."/>
            <person name="Gui C."/>
            <person name="Meng S."/>
            <person name="Li G."/>
            <person name="Viehrig K."/>
            <person name="Ye F."/>
            <person name="Su P."/>
            <person name="Kiefer A.F."/>
            <person name="Nichols A."/>
            <person name="Cepeda A.J."/>
            <person name="Yan W."/>
            <person name="Fan B."/>
            <person name="Jiang Y."/>
            <person name="Adhikari A."/>
            <person name="Zheng C.-J."/>
            <person name="Schuster L."/>
            <person name="Cowan T.M."/>
            <person name="Smanski M.J."/>
            <person name="Chevrette M.G."/>
            <person name="De Carvalho L.P.S."/>
            <person name="Shen B."/>
        </authorList>
    </citation>
    <scope>NUCLEOTIDE SEQUENCE [LARGE SCALE GENOMIC DNA]</scope>
    <source>
        <strain evidence="1 2">NPDC048320</strain>
    </source>
</reference>
<keyword evidence="2" id="KW-1185">Reference proteome</keyword>
<dbReference type="RefSeq" id="WP_392819551.1">
    <property type="nucleotide sequence ID" value="NZ_JBICYV010000012.1"/>
</dbReference>
<proteinExistence type="predicted"/>
<evidence type="ECO:0000313" key="2">
    <source>
        <dbReference type="Proteomes" id="UP001604267"/>
    </source>
</evidence>
<sequence>MNLTKRTERVDGLGDSTVSMDGIAARKITDVAGEADAADAPALRDYVPVKRRADRVPGTQASPSF</sequence>
<organism evidence="1 2">
    <name type="scientific">Streptomyces cinerochromogenes</name>
    <dbReference type="NCBI Taxonomy" id="66422"/>
    <lineage>
        <taxon>Bacteria</taxon>
        <taxon>Bacillati</taxon>
        <taxon>Actinomycetota</taxon>
        <taxon>Actinomycetes</taxon>
        <taxon>Kitasatosporales</taxon>
        <taxon>Streptomycetaceae</taxon>
        <taxon>Streptomyces</taxon>
    </lineage>
</organism>